<evidence type="ECO:0000259" key="9">
    <source>
        <dbReference type="PROSITE" id="PS50112"/>
    </source>
</evidence>
<dbReference type="PROSITE" id="PS50109">
    <property type="entry name" value="HIS_KIN"/>
    <property type="match status" value="1"/>
</dbReference>
<dbReference type="OrthoDB" id="116661at2157"/>
<evidence type="ECO:0000259" key="10">
    <source>
        <dbReference type="PROSITE" id="PS50113"/>
    </source>
</evidence>
<dbReference type="RefSeq" id="WP_220682383.1">
    <property type="nucleotide sequence ID" value="NZ_CP037968.1"/>
</dbReference>
<evidence type="ECO:0000256" key="3">
    <source>
        <dbReference type="ARBA" id="ARBA00022553"/>
    </source>
</evidence>
<dbReference type="Proteomes" id="UP000826709">
    <property type="component" value="Chromosome"/>
</dbReference>
<feature type="domain" description="PAS" evidence="9">
    <location>
        <begin position="274"/>
        <end position="328"/>
    </location>
</feature>
<dbReference type="GO" id="GO:0000160">
    <property type="term" value="P:phosphorelay signal transduction system"/>
    <property type="evidence" value="ECO:0007669"/>
    <property type="project" value="InterPro"/>
</dbReference>
<evidence type="ECO:0000313" key="12">
    <source>
        <dbReference type="Proteomes" id="UP000826709"/>
    </source>
</evidence>
<dbReference type="InterPro" id="IPR003594">
    <property type="entry name" value="HATPase_dom"/>
</dbReference>
<evidence type="ECO:0000256" key="2">
    <source>
        <dbReference type="ARBA" id="ARBA00012438"/>
    </source>
</evidence>
<dbReference type="KEGG" id="mfk:E2N92_03875"/>
<dbReference type="InterPro" id="IPR005467">
    <property type="entry name" value="His_kinase_dom"/>
</dbReference>
<dbReference type="EC" id="2.7.13.3" evidence="2"/>
<dbReference type="InterPro" id="IPR000014">
    <property type="entry name" value="PAS"/>
</dbReference>
<dbReference type="InterPro" id="IPR013767">
    <property type="entry name" value="PAS_fold"/>
</dbReference>
<dbReference type="GO" id="GO:0006355">
    <property type="term" value="P:regulation of DNA-templated transcription"/>
    <property type="evidence" value="ECO:0007669"/>
    <property type="project" value="InterPro"/>
</dbReference>
<dbReference type="NCBIfam" id="TIGR00229">
    <property type="entry name" value="sensory_box"/>
    <property type="match status" value="2"/>
</dbReference>
<feature type="domain" description="PAS" evidence="9">
    <location>
        <begin position="134"/>
        <end position="205"/>
    </location>
</feature>
<protein>
    <recommendedName>
        <fullName evidence="2">histidine kinase</fullName>
        <ecNumber evidence="2">2.7.13.3</ecNumber>
    </recommendedName>
</protein>
<evidence type="ECO:0000313" key="11">
    <source>
        <dbReference type="EMBL" id="QYZ78621.1"/>
    </source>
</evidence>
<evidence type="ECO:0000256" key="4">
    <source>
        <dbReference type="ARBA" id="ARBA00022679"/>
    </source>
</evidence>
<dbReference type="PROSITE" id="PS50110">
    <property type="entry name" value="RESPONSE_REGULATORY"/>
    <property type="match status" value="1"/>
</dbReference>
<dbReference type="InterPro" id="IPR036890">
    <property type="entry name" value="HATPase_C_sf"/>
</dbReference>
<dbReference type="CDD" id="cd00130">
    <property type="entry name" value="PAS"/>
    <property type="match status" value="2"/>
</dbReference>
<dbReference type="InterPro" id="IPR011006">
    <property type="entry name" value="CheY-like_superfamily"/>
</dbReference>
<dbReference type="CDD" id="cd00075">
    <property type="entry name" value="HATPase"/>
    <property type="match status" value="1"/>
</dbReference>
<keyword evidence="3 6" id="KW-0597">Phosphoprotein</keyword>
<evidence type="ECO:0000256" key="1">
    <source>
        <dbReference type="ARBA" id="ARBA00000085"/>
    </source>
</evidence>
<dbReference type="AlphaFoldDB" id="A0A8G1A077"/>
<dbReference type="Pfam" id="PF08448">
    <property type="entry name" value="PAS_4"/>
    <property type="match status" value="1"/>
</dbReference>
<dbReference type="Pfam" id="PF02518">
    <property type="entry name" value="HATPase_c"/>
    <property type="match status" value="1"/>
</dbReference>
<dbReference type="Pfam" id="PF00989">
    <property type="entry name" value="PAS"/>
    <property type="match status" value="1"/>
</dbReference>
<feature type="domain" description="Histidine kinase" evidence="7">
    <location>
        <begin position="557"/>
        <end position="755"/>
    </location>
</feature>
<keyword evidence="5" id="KW-0418">Kinase</keyword>
<organism evidence="11 12">
    <name type="scientific">Methanofollis formosanus</name>
    <dbReference type="NCBI Taxonomy" id="299308"/>
    <lineage>
        <taxon>Archaea</taxon>
        <taxon>Methanobacteriati</taxon>
        <taxon>Methanobacteriota</taxon>
        <taxon>Stenosarchaea group</taxon>
        <taxon>Methanomicrobia</taxon>
        <taxon>Methanomicrobiales</taxon>
        <taxon>Methanomicrobiaceae</taxon>
        <taxon>Methanofollis</taxon>
    </lineage>
</organism>
<reference evidence="11" key="1">
    <citation type="journal article" date="2005" name="Int. J. Syst. Evol. Microbiol.">
        <title>Methanofollis formosanus sp. nov., isolated from a fish pond.</title>
        <authorList>
            <person name="Wu S.Y."/>
            <person name="Chen S.C."/>
            <person name="Lai M.C."/>
        </authorList>
    </citation>
    <scope>NUCLEOTIDE SEQUENCE</scope>
    <source>
        <strain evidence="11">ML15</strain>
    </source>
</reference>
<dbReference type="CDD" id="cd00156">
    <property type="entry name" value="REC"/>
    <property type="match status" value="1"/>
</dbReference>
<accession>A0A8G1A077</accession>
<reference evidence="11" key="2">
    <citation type="submission" date="2019-03" db="EMBL/GenBank/DDBJ databases">
        <authorList>
            <person name="Chen S.-C."/>
            <person name="Wu S.-Y."/>
            <person name="Lai M.-C."/>
        </authorList>
    </citation>
    <scope>NUCLEOTIDE SEQUENCE</scope>
    <source>
        <strain evidence="11">ML15</strain>
    </source>
</reference>
<evidence type="ECO:0000259" key="7">
    <source>
        <dbReference type="PROSITE" id="PS50109"/>
    </source>
</evidence>
<evidence type="ECO:0000259" key="8">
    <source>
        <dbReference type="PROSITE" id="PS50110"/>
    </source>
</evidence>
<gene>
    <name evidence="11" type="ORF">E2N92_03875</name>
</gene>
<dbReference type="InterPro" id="IPR035965">
    <property type="entry name" value="PAS-like_dom_sf"/>
</dbReference>
<evidence type="ECO:0000256" key="5">
    <source>
        <dbReference type="ARBA" id="ARBA00022777"/>
    </source>
</evidence>
<dbReference type="SUPFAM" id="SSF55874">
    <property type="entry name" value="ATPase domain of HSP90 chaperone/DNA topoisomerase II/histidine kinase"/>
    <property type="match status" value="1"/>
</dbReference>
<feature type="domain" description="PAC" evidence="10">
    <location>
        <begin position="221"/>
        <end position="273"/>
    </location>
</feature>
<dbReference type="Gene3D" id="3.30.565.10">
    <property type="entry name" value="Histidine kinase-like ATPase, C-terminal domain"/>
    <property type="match status" value="1"/>
</dbReference>
<dbReference type="PROSITE" id="PS50112">
    <property type="entry name" value="PAS"/>
    <property type="match status" value="2"/>
</dbReference>
<keyword evidence="12" id="KW-1185">Reference proteome</keyword>
<dbReference type="SMART" id="SM00387">
    <property type="entry name" value="HATPase_c"/>
    <property type="match status" value="1"/>
</dbReference>
<dbReference type="InterPro" id="IPR013656">
    <property type="entry name" value="PAS_4"/>
</dbReference>
<dbReference type="SUPFAM" id="SSF52172">
    <property type="entry name" value="CheY-like"/>
    <property type="match status" value="1"/>
</dbReference>
<feature type="domain" description="Response regulatory" evidence="8">
    <location>
        <begin position="3"/>
        <end position="118"/>
    </location>
</feature>
<dbReference type="SMART" id="SM00448">
    <property type="entry name" value="REC"/>
    <property type="match status" value="1"/>
</dbReference>
<dbReference type="InterPro" id="IPR000700">
    <property type="entry name" value="PAS-assoc_C"/>
</dbReference>
<dbReference type="InterPro" id="IPR052162">
    <property type="entry name" value="Sensor_kinase/Photoreceptor"/>
</dbReference>
<dbReference type="PROSITE" id="PS50113">
    <property type="entry name" value="PAC"/>
    <property type="match status" value="1"/>
</dbReference>
<feature type="modified residue" description="4-aspartylphosphate" evidence="6">
    <location>
        <position position="53"/>
    </location>
</feature>
<dbReference type="GO" id="GO:0004673">
    <property type="term" value="F:protein histidine kinase activity"/>
    <property type="evidence" value="ECO:0007669"/>
    <property type="project" value="UniProtKB-EC"/>
</dbReference>
<dbReference type="PANTHER" id="PTHR43304">
    <property type="entry name" value="PHYTOCHROME-LIKE PROTEIN CPH1"/>
    <property type="match status" value="1"/>
</dbReference>
<dbReference type="InterPro" id="IPR001789">
    <property type="entry name" value="Sig_transdc_resp-reg_receiver"/>
</dbReference>
<name>A0A8G1A077_9EURY</name>
<dbReference type="SUPFAM" id="SSF55785">
    <property type="entry name" value="PYP-like sensor domain (PAS domain)"/>
    <property type="match status" value="2"/>
</dbReference>
<dbReference type="Gene3D" id="3.30.450.20">
    <property type="entry name" value="PAS domain"/>
    <property type="match status" value="2"/>
</dbReference>
<evidence type="ECO:0000256" key="6">
    <source>
        <dbReference type="PROSITE-ProRule" id="PRU00169"/>
    </source>
</evidence>
<dbReference type="PANTHER" id="PTHR43304:SF1">
    <property type="entry name" value="PAC DOMAIN-CONTAINING PROTEIN"/>
    <property type="match status" value="1"/>
</dbReference>
<dbReference type="SMART" id="SM00091">
    <property type="entry name" value="PAS"/>
    <property type="match status" value="2"/>
</dbReference>
<comment type="catalytic activity">
    <reaction evidence="1">
        <text>ATP + protein L-histidine = ADP + protein N-phospho-L-histidine.</text>
        <dbReference type="EC" id="2.7.13.3"/>
    </reaction>
</comment>
<keyword evidence="4" id="KW-0808">Transferase</keyword>
<dbReference type="Gene3D" id="3.40.50.2300">
    <property type="match status" value="1"/>
</dbReference>
<sequence length="776" mass="83408">MMRILHVDDESLILELTQLFLERTGEMQITSCTSAEEALGLIETAEFDAVISDYEMPGMNGIDFLFELRSAGIPIPFIIFTGRGREEVVIEALNQGADFYIQKGGEAKSQFAELRNAVRRAVEKHRFEQEVRESERRITEIFHHLPDATFAIDCSGKVIAWNRAMEAMTGVAAGEIIGTGAHAYARPFYDVSRPSLVDALLHPDEEVPSSYTLVQREPGLIIAETAEASLNGEQVVLWAKATLLYGEDGNVAGAIESVRDITAQKQAEKEVISAGEYRRTLIEAHIDPLVTIGPDRRISDVNAATEALTGRTRDTLIGTEFCALFTDPVGAEEAYWKVIADGTVREHPLVVRGVDGGIRSVLFYGTVYRDGEGETRGVFAELHDPLPGGEGSGECGTIGSPLAEAVSGIVAASVTAGSADAFLKAALEAVQDLPEIGGGCIVRYDEHGTLSVVRQEDCGPFDEIVPGLQGYEGSPVAPFAEETRDGRGDPVVHLPLTDGEEALGLLCLSVRVPDLSVYEGHVALDLSADLIGALYVQMRRNREGEAAERIAALHFDIVAHDLANAVSAALGYADLIDEMVDGEARIVAEKMTRAIRKGQEVIRNLKTLRKIGEIRNGTAALQEVSLDAAIKNEISHFPGIEIAYAESGAVVLADDLIGEIFWNLFDNSVRYSGKGVSILVGVREDGDRVEVMVEDDGPGIPEKICEDLSSKVRGHGLCIVRDLAACYGGGVSIGDRVPGRPREGAAVGITFRKAEGGWSSSVGLSGEDVGVPETRV</sequence>
<dbReference type="EMBL" id="CP037968">
    <property type="protein sequence ID" value="QYZ78621.1"/>
    <property type="molecule type" value="Genomic_DNA"/>
</dbReference>
<dbReference type="Pfam" id="PF00072">
    <property type="entry name" value="Response_reg"/>
    <property type="match status" value="1"/>
</dbReference>
<proteinExistence type="predicted"/>